<dbReference type="Pfam" id="PF16859">
    <property type="entry name" value="TetR_C_11"/>
    <property type="match status" value="1"/>
</dbReference>
<dbReference type="InterPro" id="IPR009057">
    <property type="entry name" value="Homeodomain-like_sf"/>
</dbReference>
<dbReference type="PROSITE" id="PS01081">
    <property type="entry name" value="HTH_TETR_1"/>
    <property type="match status" value="1"/>
</dbReference>
<dbReference type="PANTHER" id="PTHR30055:SF148">
    <property type="entry name" value="TETR-FAMILY TRANSCRIPTIONAL REGULATOR"/>
    <property type="match status" value="1"/>
</dbReference>
<keyword evidence="1" id="KW-0805">Transcription regulation</keyword>
<accession>A0A0A0D4V1</accession>
<dbReference type="AlphaFoldDB" id="A0A0A0D4V1"/>
<feature type="domain" description="HTH tetR-type" evidence="5">
    <location>
        <begin position="18"/>
        <end position="78"/>
    </location>
</feature>
<gene>
    <name evidence="6" type="ORF">P409_17775</name>
</gene>
<dbReference type="PROSITE" id="PS50977">
    <property type="entry name" value="HTH_TETR_2"/>
    <property type="match status" value="1"/>
</dbReference>
<dbReference type="Proteomes" id="UP000029995">
    <property type="component" value="Unassembled WGS sequence"/>
</dbReference>
<dbReference type="SUPFAM" id="SSF48498">
    <property type="entry name" value="Tetracyclin repressor-like, C-terminal domain"/>
    <property type="match status" value="1"/>
</dbReference>
<dbReference type="OrthoDB" id="9803547at2"/>
<name>A0A0A0D4V1_9PROT</name>
<dbReference type="InterPro" id="IPR001647">
    <property type="entry name" value="HTH_TetR"/>
</dbReference>
<evidence type="ECO:0000259" key="5">
    <source>
        <dbReference type="PROSITE" id="PS50977"/>
    </source>
</evidence>
<dbReference type="InterPro" id="IPR011075">
    <property type="entry name" value="TetR_C"/>
</dbReference>
<evidence type="ECO:0000256" key="2">
    <source>
        <dbReference type="ARBA" id="ARBA00023125"/>
    </source>
</evidence>
<dbReference type="PRINTS" id="PR00455">
    <property type="entry name" value="HTHTETR"/>
</dbReference>
<reference evidence="6 7" key="1">
    <citation type="submission" date="2014-01" db="EMBL/GenBank/DDBJ databases">
        <title>Genome sequence determination for a cystic fibrosis isolate, Inquilinus limosus.</title>
        <authorList>
            <person name="Pino M."/>
            <person name="Di Conza J."/>
            <person name="Gutkind G."/>
        </authorList>
    </citation>
    <scope>NUCLEOTIDE SEQUENCE [LARGE SCALE GENOMIC DNA]</scope>
    <source>
        <strain evidence="6 7">MP06</strain>
    </source>
</reference>
<dbReference type="PANTHER" id="PTHR30055">
    <property type="entry name" value="HTH-TYPE TRANSCRIPTIONAL REGULATOR RUTR"/>
    <property type="match status" value="1"/>
</dbReference>
<dbReference type="Gene3D" id="1.10.357.10">
    <property type="entry name" value="Tetracycline Repressor, domain 2"/>
    <property type="match status" value="1"/>
</dbReference>
<comment type="caution">
    <text evidence="6">The sequence shown here is derived from an EMBL/GenBank/DDBJ whole genome shotgun (WGS) entry which is preliminary data.</text>
</comment>
<dbReference type="InterPro" id="IPR036271">
    <property type="entry name" value="Tet_transcr_reg_TetR-rel_C_sf"/>
</dbReference>
<organism evidence="6 7">
    <name type="scientific">Inquilinus limosus MP06</name>
    <dbReference type="NCBI Taxonomy" id="1398085"/>
    <lineage>
        <taxon>Bacteria</taxon>
        <taxon>Pseudomonadati</taxon>
        <taxon>Pseudomonadota</taxon>
        <taxon>Alphaproteobacteria</taxon>
        <taxon>Rhodospirillales</taxon>
        <taxon>Rhodospirillaceae</taxon>
        <taxon>Inquilinus</taxon>
    </lineage>
</organism>
<dbReference type="GO" id="GO:0000976">
    <property type="term" value="F:transcription cis-regulatory region binding"/>
    <property type="evidence" value="ECO:0007669"/>
    <property type="project" value="TreeGrafter"/>
</dbReference>
<dbReference type="GO" id="GO:0003700">
    <property type="term" value="F:DNA-binding transcription factor activity"/>
    <property type="evidence" value="ECO:0007669"/>
    <property type="project" value="TreeGrafter"/>
</dbReference>
<dbReference type="InterPro" id="IPR050109">
    <property type="entry name" value="HTH-type_TetR-like_transc_reg"/>
</dbReference>
<evidence type="ECO:0000256" key="3">
    <source>
        <dbReference type="ARBA" id="ARBA00023163"/>
    </source>
</evidence>
<dbReference type="EMBL" id="JANX01000227">
    <property type="protein sequence ID" value="KGM33075.1"/>
    <property type="molecule type" value="Genomic_DNA"/>
</dbReference>
<evidence type="ECO:0000313" key="7">
    <source>
        <dbReference type="Proteomes" id="UP000029995"/>
    </source>
</evidence>
<evidence type="ECO:0000256" key="4">
    <source>
        <dbReference type="PROSITE-ProRule" id="PRU00335"/>
    </source>
</evidence>
<evidence type="ECO:0000313" key="6">
    <source>
        <dbReference type="EMBL" id="KGM33075.1"/>
    </source>
</evidence>
<dbReference type="Pfam" id="PF00440">
    <property type="entry name" value="TetR_N"/>
    <property type="match status" value="1"/>
</dbReference>
<dbReference type="RefSeq" id="WP_034840472.1">
    <property type="nucleotide sequence ID" value="NZ_JANX01000227.1"/>
</dbReference>
<protein>
    <recommendedName>
        <fullName evidence="5">HTH tetR-type domain-containing protein</fullName>
    </recommendedName>
</protein>
<sequence>MTTAETGGKRAPGRPRSRAAEEAILKAALDLFLDHGVEGASIERIARRAGVGKTTIYRRWSSKEELLAQAMGRVRENAERDMGVTDFRDFAALPLGPTLRRMMEQGAELMASDENRKLLARLIGSVQSHPRLMAIYWETYLRPRREAFGMLLDRAQARGELPASADTAMLQDMMGGAMLHRLLIDPAPPTAEDLRDYLARLLRQLGLAEPAEG</sequence>
<evidence type="ECO:0000256" key="1">
    <source>
        <dbReference type="ARBA" id="ARBA00023015"/>
    </source>
</evidence>
<dbReference type="SUPFAM" id="SSF46689">
    <property type="entry name" value="Homeodomain-like"/>
    <property type="match status" value="1"/>
</dbReference>
<proteinExistence type="predicted"/>
<keyword evidence="2 4" id="KW-0238">DNA-binding</keyword>
<dbReference type="Gene3D" id="1.10.10.60">
    <property type="entry name" value="Homeodomain-like"/>
    <property type="match status" value="1"/>
</dbReference>
<keyword evidence="3" id="KW-0804">Transcription</keyword>
<feature type="DNA-binding region" description="H-T-H motif" evidence="4">
    <location>
        <begin position="41"/>
        <end position="60"/>
    </location>
</feature>
<dbReference type="InterPro" id="IPR023772">
    <property type="entry name" value="DNA-bd_HTH_TetR-type_CS"/>
</dbReference>